<name>A0A6P2CIL7_9NOCA</name>
<dbReference type="RefSeq" id="WP_010837363.1">
    <property type="nucleotide sequence ID" value="NZ_QRCM01000001.1"/>
</dbReference>
<reference evidence="4 5" key="1">
    <citation type="submission" date="2018-07" db="EMBL/GenBank/DDBJ databases">
        <title>Genome sequence of Rhodococcus rhodnii ATCC 35071 from Rhodnius prolixus.</title>
        <authorList>
            <person name="Patel V."/>
            <person name="Vogel K.J."/>
        </authorList>
    </citation>
    <scope>NUCLEOTIDE SEQUENCE [LARGE SCALE GENOMIC DNA]</scope>
    <source>
        <strain evidence="4 5">ATCC 35071</strain>
    </source>
</reference>
<feature type="domain" description="AMIN-like" evidence="3">
    <location>
        <begin position="74"/>
        <end position="202"/>
    </location>
</feature>
<organism evidence="4 5">
    <name type="scientific">Rhodococcus rhodnii</name>
    <dbReference type="NCBI Taxonomy" id="38312"/>
    <lineage>
        <taxon>Bacteria</taxon>
        <taxon>Bacillati</taxon>
        <taxon>Actinomycetota</taxon>
        <taxon>Actinomycetes</taxon>
        <taxon>Mycobacteriales</taxon>
        <taxon>Nocardiaceae</taxon>
        <taxon>Rhodococcus</taxon>
    </lineage>
</organism>
<evidence type="ECO:0000313" key="5">
    <source>
        <dbReference type="Proteomes" id="UP000471120"/>
    </source>
</evidence>
<evidence type="ECO:0000313" key="4">
    <source>
        <dbReference type="EMBL" id="TXG91720.1"/>
    </source>
</evidence>
<dbReference type="AlphaFoldDB" id="A0A6P2CIL7"/>
<dbReference type="InterPro" id="IPR056303">
    <property type="entry name" value="AMIN-like"/>
</dbReference>
<keyword evidence="2" id="KW-0732">Signal</keyword>
<accession>A0A6P2CIL7</accession>
<dbReference type="EMBL" id="QRCM01000001">
    <property type="protein sequence ID" value="TXG91720.1"/>
    <property type="molecule type" value="Genomic_DNA"/>
</dbReference>
<feature type="region of interest" description="Disordered" evidence="1">
    <location>
        <begin position="25"/>
        <end position="68"/>
    </location>
</feature>
<proteinExistence type="predicted"/>
<feature type="chain" id="PRO_5038668324" description="AMIN-like domain-containing protein" evidence="2">
    <location>
        <begin position="28"/>
        <end position="203"/>
    </location>
</feature>
<evidence type="ECO:0000259" key="3">
    <source>
        <dbReference type="Pfam" id="PF24837"/>
    </source>
</evidence>
<dbReference type="Proteomes" id="UP000471120">
    <property type="component" value="Unassembled WGS sequence"/>
</dbReference>
<evidence type="ECO:0000256" key="1">
    <source>
        <dbReference type="SAM" id="MobiDB-lite"/>
    </source>
</evidence>
<sequence>MNPRARIALVSSCAVLALGLVSCSTDGDSEPTAVTTSIGPTSTDPTTTAEAEPESVPESATVQTAEASDGARLTVTDIRVGRHEGFDRIVYEMDGTGTPGWRVGYVDSAVQDGSGRELDVDGAGILQVLIDGSAYPFDSGVAEYSGPVPVPGTGDGGSVTEVQGALVFEGVTQSFVGTAQPDAAFAVTGLENPTRVVVDVAHE</sequence>
<comment type="caution">
    <text evidence="4">The sequence shown here is derived from an EMBL/GenBank/DDBJ whole genome shotgun (WGS) entry which is preliminary data.</text>
</comment>
<evidence type="ECO:0000256" key="2">
    <source>
        <dbReference type="SAM" id="SignalP"/>
    </source>
</evidence>
<dbReference type="PROSITE" id="PS51257">
    <property type="entry name" value="PROKAR_LIPOPROTEIN"/>
    <property type="match status" value="1"/>
</dbReference>
<feature type="compositionally biased region" description="Low complexity" evidence="1">
    <location>
        <begin position="35"/>
        <end position="61"/>
    </location>
</feature>
<gene>
    <name evidence="4" type="ORF">DW322_17905</name>
</gene>
<dbReference type="Pfam" id="PF24837">
    <property type="entry name" value="AMIN-like"/>
    <property type="match status" value="1"/>
</dbReference>
<feature type="signal peptide" evidence="2">
    <location>
        <begin position="1"/>
        <end position="27"/>
    </location>
</feature>
<protein>
    <recommendedName>
        <fullName evidence="3">AMIN-like domain-containing protein</fullName>
    </recommendedName>
</protein>